<proteinExistence type="predicted"/>
<comment type="caution">
    <text evidence="2">The sequence shown here is derived from an EMBL/GenBank/DDBJ whole genome shotgun (WGS) entry which is preliminary data.</text>
</comment>
<organism evidence="2 3">
    <name type="scientific">Trifolium pratense</name>
    <name type="common">Red clover</name>
    <dbReference type="NCBI Taxonomy" id="57577"/>
    <lineage>
        <taxon>Eukaryota</taxon>
        <taxon>Viridiplantae</taxon>
        <taxon>Streptophyta</taxon>
        <taxon>Embryophyta</taxon>
        <taxon>Tracheophyta</taxon>
        <taxon>Spermatophyta</taxon>
        <taxon>Magnoliopsida</taxon>
        <taxon>eudicotyledons</taxon>
        <taxon>Gunneridae</taxon>
        <taxon>Pentapetalae</taxon>
        <taxon>rosids</taxon>
        <taxon>fabids</taxon>
        <taxon>Fabales</taxon>
        <taxon>Fabaceae</taxon>
        <taxon>Papilionoideae</taxon>
        <taxon>50 kb inversion clade</taxon>
        <taxon>NPAAA clade</taxon>
        <taxon>Hologalegina</taxon>
        <taxon>IRL clade</taxon>
        <taxon>Trifolieae</taxon>
        <taxon>Trifolium</taxon>
    </lineage>
</organism>
<evidence type="ECO:0000313" key="2">
    <source>
        <dbReference type="EMBL" id="PNX74903.1"/>
    </source>
</evidence>
<accession>A0A2K3L8Q5</accession>
<evidence type="ECO:0000256" key="1">
    <source>
        <dbReference type="SAM" id="MobiDB-lite"/>
    </source>
</evidence>
<feature type="region of interest" description="Disordered" evidence="1">
    <location>
        <begin position="101"/>
        <end position="143"/>
    </location>
</feature>
<reference evidence="2 3" key="1">
    <citation type="journal article" date="2014" name="Am. J. Bot.">
        <title>Genome assembly and annotation for red clover (Trifolium pratense; Fabaceae).</title>
        <authorList>
            <person name="Istvanek J."/>
            <person name="Jaros M."/>
            <person name="Krenek A."/>
            <person name="Repkova J."/>
        </authorList>
    </citation>
    <scope>NUCLEOTIDE SEQUENCE [LARGE SCALE GENOMIC DNA]</scope>
    <source>
        <strain evidence="3">cv. Tatra</strain>
        <tissue evidence="2">Young leaves</tissue>
    </source>
</reference>
<gene>
    <name evidence="2" type="ORF">L195_g030832</name>
</gene>
<dbReference type="EMBL" id="ASHM01028242">
    <property type="protein sequence ID" value="PNX74903.1"/>
    <property type="molecule type" value="Genomic_DNA"/>
</dbReference>
<name>A0A2K3L8Q5_TRIPR</name>
<reference evidence="2 3" key="2">
    <citation type="journal article" date="2017" name="Front. Plant Sci.">
        <title>Gene Classification and Mining of Molecular Markers Useful in Red Clover (Trifolium pratense) Breeding.</title>
        <authorList>
            <person name="Istvanek J."/>
            <person name="Dluhosova J."/>
            <person name="Dluhos P."/>
            <person name="Patkova L."/>
            <person name="Nedelnik J."/>
            <person name="Repkova J."/>
        </authorList>
    </citation>
    <scope>NUCLEOTIDE SEQUENCE [LARGE SCALE GENOMIC DNA]</scope>
    <source>
        <strain evidence="3">cv. Tatra</strain>
        <tissue evidence="2">Young leaves</tissue>
    </source>
</reference>
<dbReference type="GO" id="GO:0016301">
    <property type="term" value="F:kinase activity"/>
    <property type="evidence" value="ECO:0007669"/>
    <property type="project" value="UniProtKB-KW"/>
</dbReference>
<feature type="compositionally biased region" description="Polar residues" evidence="1">
    <location>
        <begin position="115"/>
        <end position="130"/>
    </location>
</feature>
<evidence type="ECO:0000313" key="3">
    <source>
        <dbReference type="Proteomes" id="UP000236291"/>
    </source>
</evidence>
<protein>
    <submittedName>
        <fullName evidence="2">Putative serine threonine-protein kinase</fullName>
    </submittedName>
</protein>
<feature type="non-terminal residue" evidence="2">
    <location>
        <position position="1"/>
    </location>
</feature>
<dbReference type="STRING" id="57577.A0A2K3L8Q5"/>
<dbReference type="Proteomes" id="UP000236291">
    <property type="component" value="Unassembled WGS sequence"/>
</dbReference>
<dbReference type="AlphaFoldDB" id="A0A2K3L8Q5"/>
<keyword evidence="2" id="KW-0418">Kinase</keyword>
<sequence>RRISETFADFPSSSLPLIETLLALNGKTNAVDGVGQVRVRERGYAIPAPEANAEIQTNLGRLRVMTHADGKSKSEKFPPPHEDGAVGYLARSYKGWRSGEGVKNVLDPCEDDNEGIQNDMSDDSMQNNEYYDTDSEVDHSQGNHYIVAPIGD</sequence>
<keyword evidence="2" id="KW-0808">Transferase</keyword>